<dbReference type="Proteomes" id="UP001153076">
    <property type="component" value="Unassembled WGS sequence"/>
</dbReference>
<dbReference type="EMBL" id="JAKOGI010000011">
    <property type="protein sequence ID" value="KAJ8451147.1"/>
    <property type="molecule type" value="Genomic_DNA"/>
</dbReference>
<evidence type="ECO:0000313" key="3">
    <source>
        <dbReference type="Proteomes" id="UP001153076"/>
    </source>
</evidence>
<accession>A0A9Q1KX06</accession>
<keyword evidence="3" id="KW-1185">Reference proteome</keyword>
<comment type="caution">
    <text evidence="2">The sequence shown here is derived from an EMBL/GenBank/DDBJ whole genome shotgun (WGS) entry which is preliminary data.</text>
</comment>
<organism evidence="2 3">
    <name type="scientific">Carnegiea gigantea</name>
    <dbReference type="NCBI Taxonomy" id="171969"/>
    <lineage>
        <taxon>Eukaryota</taxon>
        <taxon>Viridiplantae</taxon>
        <taxon>Streptophyta</taxon>
        <taxon>Embryophyta</taxon>
        <taxon>Tracheophyta</taxon>
        <taxon>Spermatophyta</taxon>
        <taxon>Magnoliopsida</taxon>
        <taxon>eudicotyledons</taxon>
        <taxon>Gunneridae</taxon>
        <taxon>Pentapetalae</taxon>
        <taxon>Caryophyllales</taxon>
        <taxon>Cactineae</taxon>
        <taxon>Cactaceae</taxon>
        <taxon>Cactoideae</taxon>
        <taxon>Echinocereeae</taxon>
        <taxon>Carnegiea</taxon>
    </lineage>
</organism>
<feature type="region of interest" description="Disordered" evidence="1">
    <location>
        <begin position="78"/>
        <end position="114"/>
    </location>
</feature>
<gene>
    <name evidence="2" type="ORF">Cgig2_026956</name>
</gene>
<sequence length="219" mass="24351">MPYVAMTLQADVQINWLRIKYNGIDCRAYFRPDRCHGKLIEGGIRKLKVKFMVKMRNSQQVVSEIYLCFAREDCGGGGPLGSQGQRTPEPCTRMGRSRMEHKPPPSQPRNTHLQDSACGANLQMSPSLQSPLHPPSLKFFYNRREGKTVTEGAPSAGLPRDSGKLSRTTMGRLLASFSASCFSAASEHPIFRRDRSTLSADLQLGEYCTGDRLGALLDR</sequence>
<protein>
    <submittedName>
        <fullName evidence="2">Uncharacterized protein</fullName>
    </submittedName>
</protein>
<name>A0A9Q1KX06_9CARY</name>
<evidence type="ECO:0000313" key="2">
    <source>
        <dbReference type="EMBL" id="KAJ8451147.1"/>
    </source>
</evidence>
<dbReference type="AlphaFoldDB" id="A0A9Q1KX06"/>
<evidence type="ECO:0000256" key="1">
    <source>
        <dbReference type="SAM" id="MobiDB-lite"/>
    </source>
</evidence>
<reference evidence="2" key="1">
    <citation type="submission" date="2022-04" db="EMBL/GenBank/DDBJ databases">
        <title>Carnegiea gigantea Genome sequencing and assembly v2.</title>
        <authorList>
            <person name="Copetti D."/>
            <person name="Sanderson M.J."/>
            <person name="Burquez A."/>
            <person name="Wojciechowski M.F."/>
        </authorList>
    </citation>
    <scope>NUCLEOTIDE SEQUENCE</scope>
    <source>
        <strain evidence="2">SGP5-SGP5p</strain>
        <tissue evidence="2">Aerial part</tissue>
    </source>
</reference>
<proteinExistence type="predicted"/>